<comment type="caution">
    <text evidence="1">The sequence shown here is derived from an EMBL/GenBank/DDBJ whole genome shotgun (WGS) entry which is preliminary data.</text>
</comment>
<evidence type="ECO:0000313" key="2">
    <source>
        <dbReference type="Proteomes" id="UP000230759"/>
    </source>
</evidence>
<organism evidence="1 2">
    <name type="scientific">Candidatus Woesebacteria bacterium CG22_combo_CG10-13_8_21_14_all_45_10</name>
    <dbReference type="NCBI Taxonomy" id="1975060"/>
    <lineage>
        <taxon>Bacteria</taxon>
        <taxon>Candidatus Woeseibacteriota</taxon>
    </lineage>
</organism>
<name>A0A2H0BJV6_9BACT</name>
<protein>
    <submittedName>
        <fullName evidence="1">Uncharacterized protein</fullName>
    </submittedName>
</protein>
<accession>A0A2H0BJV6</accession>
<proteinExistence type="predicted"/>
<dbReference type="EMBL" id="PCSV01000007">
    <property type="protein sequence ID" value="PIP57310.1"/>
    <property type="molecule type" value="Genomic_DNA"/>
</dbReference>
<dbReference type="AlphaFoldDB" id="A0A2H0BJV6"/>
<gene>
    <name evidence="1" type="ORF">COX04_00180</name>
</gene>
<evidence type="ECO:0000313" key="1">
    <source>
        <dbReference type="EMBL" id="PIP57310.1"/>
    </source>
</evidence>
<reference evidence="1 2" key="1">
    <citation type="submission" date="2017-09" db="EMBL/GenBank/DDBJ databases">
        <title>Depth-based differentiation of microbial function through sediment-hosted aquifers and enrichment of novel symbionts in the deep terrestrial subsurface.</title>
        <authorList>
            <person name="Probst A.J."/>
            <person name="Ladd B."/>
            <person name="Jarett J.K."/>
            <person name="Geller-Mcgrath D.E."/>
            <person name="Sieber C.M."/>
            <person name="Emerson J.B."/>
            <person name="Anantharaman K."/>
            <person name="Thomas B.C."/>
            <person name="Malmstrom R."/>
            <person name="Stieglmeier M."/>
            <person name="Klingl A."/>
            <person name="Woyke T."/>
            <person name="Ryan C.M."/>
            <person name="Banfield J.F."/>
        </authorList>
    </citation>
    <scope>NUCLEOTIDE SEQUENCE [LARGE SCALE GENOMIC DNA]</scope>
    <source>
        <strain evidence="1">CG22_combo_CG10-13_8_21_14_all_45_10</strain>
    </source>
</reference>
<dbReference type="Proteomes" id="UP000230759">
    <property type="component" value="Unassembled WGS sequence"/>
</dbReference>
<sequence length="97" mass="11304">MAVPKFLQPYLASYDLAKLDAKDLNVSREIITKVLNLGDIKAVGWVFENYTLAKIREVVKNPQRGVWNEESLNYWKNILKVDEIDNYDKAIMNIYPQ</sequence>